<feature type="transmembrane region" description="Helical" evidence="8">
    <location>
        <begin position="304"/>
        <end position="322"/>
    </location>
</feature>
<feature type="transmembrane region" description="Helical" evidence="8">
    <location>
        <begin position="147"/>
        <end position="168"/>
    </location>
</feature>
<dbReference type="GO" id="GO:0016780">
    <property type="term" value="F:phosphotransferase activity, for other substituted phosphate groups"/>
    <property type="evidence" value="ECO:0007669"/>
    <property type="project" value="InterPro"/>
</dbReference>
<dbReference type="GO" id="GO:0009103">
    <property type="term" value="P:lipopolysaccharide biosynthetic process"/>
    <property type="evidence" value="ECO:0007669"/>
    <property type="project" value="TreeGrafter"/>
</dbReference>
<evidence type="ECO:0000256" key="1">
    <source>
        <dbReference type="ARBA" id="ARBA00004651"/>
    </source>
</evidence>
<feature type="binding site" evidence="7">
    <location>
        <position position="167"/>
    </location>
    <ligand>
        <name>Mg(2+)</name>
        <dbReference type="ChEBI" id="CHEBI:18420"/>
    </ligand>
</feature>
<dbReference type="KEGG" id="sta:STHERM_c15760"/>
<dbReference type="AlphaFoldDB" id="E0RN47"/>
<keyword evidence="4 8" id="KW-0812">Transmembrane</keyword>
<dbReference type="PaxDb" id="665571-STHERM_c15760"/>
<feature type="transmembrane region" description="Helical" evidence="8">
    <location>
        <begin position="328"/>
        <end position="352"/>
    </location>
</feature>
<keyword evidence="7" id="KW-0460">Magnesium</keyword>
<dbReference type="EMBL" id="CP001698">
    <property type="protein sequence ID" value="ADN02516.1"/>
    <property type="molecule type" value="Genomic_DNA"/>
</dbReference>
<dbReference type="GO" id="GO:0071555">
    <property type="term" value="P:cell wall organization"/>
    <property type="evidence" value="ECO:0007669"/>
    <property type="project" value="TreeGrafter"/>
</dbReference>
<reference evidence="9 10" key="2">
    <citation type="journal article" date="2010" name="J. Bacteriol.">
        <title>Genome sequence of the polysaccharide-degrading, thermophilic anaerobe Spirochaeta thermophila DSM 6192.</title>
        <authorList>
            <person name="Angelov A."/>
            <person name="Liebl S."/>
            <person name="Ballschmiter M."/>
            <person name="Bomeke M."/>
            <person name="Lehmann R."/>
            <person name="Liesegang H."/>
            <person name="Daniel R."/>
            <person name="Liebl W."/>
        </authorList>
    </citation>
    <scope>NUCLEOTIDE SEQUENCE [LARGE SCALE GENOMIC DNA]</scope>
    <source>
        <strain evidence="10">ATCC 49972 / DSM 6192 / RI 19.B1</strain>
    </source>
</reference>
<evidence type="ECO:0000256" key="8">
    <source>
        <dbReference type="SAM" id="Phobius"/>
    </source>
</evidence>
<feature type="transmembrane region" description="Helical" evidence="8">
    <location>
        <begin position="55"/>
        <end position="75"/>
    </location>
</feature>
<dbReference type="Proteomes" id="UP000001296">
    <property type="component" value="Chromosome"/>
</dbReference>
<dbReference type="PANTHER" id="PTHR22926:SF3">
    <property type="entry name" value="UNDECAPRENYL-PHOSPHATE ALPHA-N-ACETYLGLUCOSAMINYL 1-PHOSPHATE TRANSFERASE"/>
    <property type="match status" value="1"/>
</dbReference>
<keyword evidence="5 8" id="KW-1133">Transmembrane helix</keyword>
<feature type="transmembrane region" description="Helical" evidence="8">
    <location>
        <begin position="115"/>
        <end position="141"/>
    </location>
</feature>
<keyword evidence="6 8" id="KW-0472">Membrane</keyword>
<evidence type="ECO:0000313" key="10">
    <source>
        <dbReference type="Proteomes" id="UP000001296"/>
    </source>
</evidence>
<evidence type="ECO:0000256" key="7">
    <source>
        <dbReference type="PIRSR" id="PIRSR600715-1"/>
    </source>
</evidence>
<comment type="subcellular location">
    <subcellularLocation>
        <location evidence="1">Cell membrane</location>
        <topology evidence="1">Multi-pass membrane protein</topology>
    </subcellularLocation>
</comment>
<protein>
    <recommendedName>
        <fullName evidence="11">Undecaprenyl/decaprenyl-phosphate alpha-N-acetylglucosaminyl 1-phosphate transferase</fullName>
    </recommendedName>
</protein>
<feature type="transmembrane region" description="Helical" evidence="8">
    <location>
        <begin position="87"/>
        <end position="108"/>
    </location>
</feature>
<comment type="cofactor">
    <cofactor evidence="7">
        <name>Mg(2+)</name>
        <dbReference type="ChEBI" id="CHEBI:18420"/>
    </cofactor>
</comment>
<dbReference type="GO" id="GO:0046872">
    <property type="term" value="F:metal ion binding"/>
    <property type="evidence" value="ECO:0007669"/>
    <property type="project" value="UniProtKB-KW"/>
</dbReference>
<keyword evidence="3" id="KW-0808">Transferase</keyword>
<proteinExistence type="predicted"/>
<dbReference type="HOGENOM" id="CLU_023982_2_4_12"/>
<feature type="transmembrane region" description="Helical" evidence="8">
    <location>
        <begin position="199"/>
        <end position="216"/>
    </location>
</feature>
<dbReference type="GO" id="GO:0044038">
    <property type="term" value="P:cell wall macromolecule biosynthetic process"/>
    <property type="evidence" value="ECO:0007669"/>
    <property type="project" value="TreeGrafter"/>
</dbReference>
<evidence type="ECO:0000256" key="3">
    <source>
        <dbReference type="ARBA" id="ARBA00022679"/>
    </source>
</evidence>
<gene>
    <name evidence="9" type="ordered locus">STHERM_c15760</name>
</gene>
<reference key="1">
    <citation type="submission" date="2009-08" db="EMBL/GenBank/DDBJ databases">
        <title>The genome sequence of Spirochaeta thermophila DSM6192.</title>
        <authorList>
            <person name="Angelov A."/>
            <person name="Mientus M."/>
            <person name="Wittenberg S."/>
            <person name="Lehmann R."/>
            <person name="Liesegang H."/>
            <person name="Daniel R."/>
            <person name="Liebl W."/>
        </authorList>
    </citation>
    <scope>NUCLEOTIDE SEQUENCE</scope>
    <source>
        <strain>DSM 6192</strain>
    </source>
</reference>
<dbReference type="eggNOG" id="COG0472">
    <property type="taxonomic scope" value="Bacteria"/>
</dbReference>
<evidence type="ECO:0000256" key="2">
    <source>
        <dbReference type="ARBA" id="ARBA00022475"/>
    </source>
</evidence>
<dbReference type="Pfam" id="PF00953">
    <property type="entry name" value="Glycos_transf_4"/>
    <property type="match status" value="1"/>
</dbReference>
<accession>E0RN47</accession>
<feature type="transmembrane region" description="Helical" evidence="8">
    <location>
        <begin position="250"/>
        <end position="273"/>
    </location>
</feature>
<keyword evidence="2" id="KW-1003">Cell membrane</keyword>
<feature type="transmembrane region" description="Helical" evidence="8">
    <location>
        <begin position="175"/>
        <end position="193"/>
    </location>
</feature>
<dbReference type="PANTHER" id="PTHR22926">
    <property type="entry name" value="PHOSPHO-N-ACETYLMURAMOYL-PENTAPEPTIDE-TRANSFERASE"/>
    <property type="match status" value="1"/>
</dbReference>
<sequence length="357" mass="38243">MLGEGGSALIIVPGALISLITSIALMPQVIRFSRRHKLFDPKDQRKIHTREISRLGGVGMAGALVLGLVFLGMGAEEVRLWLLDPSVLPGVVGILLMWVVGLLDDLFFLRARVKLLLQIFVASVVVLMGGYSIEAFIVPFWNIPVPFGMAGYLLSIFWIVSIVNAVNLIDGMDGLAGSVVGMATLVLAVVSILEGDMTLAAFLFVLLGAIGGFLVFNFPPAKIFMGDGGSHFLGMSLAVAPFLFDGPSITTLSLIPVILLLSVPIFDTIAAILRRTRKRISIGEPDNEHIHHKLLALGLSSRKVLLTLVSYSSLMGAISLYWRLEGGFLGMFLALAGGVGGMILFFAVSAAYHRKVG</sequence>
<dbReference type="PROSITE" id="PS01348">
    <property type="entry name" value="MRAY_2"/>
    <property type="match status" value="1"/>
</dbReference>
<evidence type="ECO:0000256" key="4">
    <source>
        <dbReference type="ARBA" id="ARBA00022692"/>
    </source>
</evidence>
<organism evidence="9 10">
    <name type="scientific">Winmispira thermophila (strain ATCC 49972 / DSM 6192 / RI 19.B1)</name>
    <name type="common">Spirochaeta thermophila</name>
    <dbReference type="NCBI Taxonomy" id="665571"/>
    <lineage>
        <taxon>Bacteria</taxon>
        <taxon>Pseudomonadati</taxon>
        <taxon>Spirochaetota</taxon>
        <taxon>Spirochaetia</taxon>
        <taxon>Winmispirales</taxon>
        <taxon>Winmispiraceae</taxon>
        <taxon>Winmispira</taxon>
    </lineage>
</organism>
<feature type="transmembrane region" description="Helical" evidence="8">
    <location>
        <begin position="6"/>
        <end position="26"/>
    </location>
</feature>
<feature type="binding site" evidence="7">
    <location>
        <position position="227"/>
    </location>
    <ligand>
        <name>Mg(2+)</name>
        <dbReference type="ChEBI" id="CHEBI:18420"/>
    </ligand>
</feature>
<evidence type="ECO:0000313" key="9">
    <source>
        <dbReference type="EMBL" id="ADN02516.1"/>
    </source>
</evidence>
<dbReference type="CDD" id="cd06853">
    <property type="entry name" value="GT_WecA_like"/>
    <property type="match status" value="1"/>
</dbReference>
<evidence type="ECO:0000256" key="5">
    <source>
        <dbReference type="ARBA" id="ARBA00022989"/>
    </source>
</evidence>
<keyword evidence="7" id="KW-0479">Metal-binding</keyword>
<dbReference type="InterPro" id="IPR000715">
    <property type="entry name" value="Glycosyl_transferase_4"/>
</dbReference>
<dbReference type="InterPro" id="IPR018480">
    <property type="entry name" value="PNAcMuramoyl-5peptid_Trfase_CS"/>
</dbReference>
<dbReference type="GO" id="GO:0005886">
    <property type="term" value="C:plasma membrane"/>
    <property type="evidence" value="ECO:0007669"/>
    <property type="project" value="UniProtKB-SubCell"/>
</dbReference>
<feature type="transmembrane region" description="Helical" evidence="8">
    <location>
        <begin position="223"/>
        <end position="244"/>
    </location>
</feature>
<evidence type="ECO:0008006" key="11">
    <source>
        <dbReference type="Google" id="ProtNLM"/>
    </source>
</evidence>
<name>E0RN47_WINT6</name>
<evidence type="ECO:0000256" key="6">
    <source>
        <dbReference type="ARBA" id="ARBA00023136"/>
    </source>
</evidence>